<dbReference type="PANTHER" id="PTHR24186">
    <property type="entry name" value="PROTEIN PHOSPHATASE 1 REGULATORY SUBUNIT"/>
    <property type="match status" value="1"/>
</dbReference>
<feature type="transmembrane region" description="Helical" evidence="4">
    <location>
        <begin position="387"/>
        <end position="420"/>
    </location>
</feature>
<dbReference type="SUPFAM" id="SSF48403">
    <property type="entry name" value="Ankyrin repeat"/>
    <property type="match status" value="1"/>
</dbReference>
<keyword evidence="1" id="KW-0677">Repeat</keyword>
<organism evidence="5 6">
    <name type="scientific">Cinchona calisaya</name>
    <dbReference type="NCBI Taxonomy" id="153742"/>
    <lineage>
        <taxon>Eukaryota</taxon>
        <taxon>Viridiplantae</taxon>
        <taxon>Streptophyta</taxon>
        <taxon>Embryophyta</taxon>
        <taxon>Tracheophyta</taxon>
        <taxon>Spermatophyta</taxon>
        <taxon>Magnoliopsida</taxon>
        <taxon>eudicotyledons</taxon>
        <taxon>Gunneridae</taxon>
        <taxon>Pentapetalae</taxon>
        <taxon>asterids</taxon>
        <taxon>lamiids</taxon>
        <taxon>Gentianales</taxon>
        <taxon>Rubiaceae</taxon>
        <taxon>Cinchonoideae</taxon>
        <taxon>Cinchoneae</taxon>
        <taxon>Cinchona</taxon>
    </lineage>
</organism>
<dbReference type="Gene3D" id="1.25.40.20">
    <property type="entry name" value="Ankyrin repeat-containing domain"/>
    <property type="match status" value="2"/>
</dbReference>
<evidence type="ECO:0000256" key="3">
    <source>
        <dbReference type="PROSITE-ProRule" id="PRU00023"/>
    </source>
</evidence>
<dbReference type="InterPro" id="IPR002110">
    <property type="entry name" value="Ankyrin_rpt"/>
</dbReference>
<reference evidence="5 6" key="1">
    <citation type="submission" date="2024-11" db="EMBL/GenBank/DDBJ databases">
        <title>A near-complete genome assembly of Cinchona calisaya.</title>
        <authorList>
            <person name="Lian D.C."/>
            <person name="Zhao X.W."/>
            <person name="Wei L."/>
        </authorList>
    </citation>
    <scope>NUCLEOTIDE SEQUENCE [LARGE SCALE GENOMIC DNA]</scope>
    <source>
        <tissue evidence="5">Nenye</tissue>
    </source>
</reference>
<dbReference type="PROSITE" id="PS50297">
    <property type="entry name" value="ANK_REP_REGION"/>
    <property type="match status" value="2"/>
</dbReference>
<feature type="repeat" description="ANK" evidence="3">
    <location>
        <begin position="146"/>
        <end position="178"/>
    </location>
</feature>
<name>A0ABD3A037_9GENT</name>
<evidence type="ECO:0000256" key="1">
    <source>
        <dbReference type="ARBA" id="ARBA00022737"/>
    </source>
</evidence>
<keyword evidence="4" id="KW-1133">Transmembrane helix</keyword>
<dbReference type="PROSITE" id="PS50088">
    <property type="entry name" value="ANK_REPEAT"/>
    <property type="match status" value="3"/>
</dbReference>
<sequence>MSLHFDYITPYTKLLRAAKENNVRELYDLYAQEPYLLHGYSWLWEENPLHVACKYGNLHFVKQVIKISPELASKRSQNGFSPMHVAAANGHFEIVQALAEFDYRLCLEEDLNSNIPLHIAAMEGKDDVARALVFAYPESLQKVTHRGETALHLALKNGHCVTFRVLMEEVKRFNLKELLNRKDYEGNTILHIAASQKLLEILELLLSRESANAIKMDINSVNRRGYTTLDVHYETSNDTVAKKIRSILVEYGAKEGQFLQNNIGHGQKPQTILSESNLSLMVFVMIATLTFGAACSPPKFFENEIPDKKAPHYLLDMLFHRGSGHVTAAFYFMVFNVAGFMASMVAILLLTWPLFFGNMMILASAAVGIVFMILVEKSMPHFTITVGTFQISVAVCVWFSALVFIGCGVLIVVSACRFLAMFKVARRMKGFIQILGN</sequence>
<keyword evidence="4" id="KW-0812">Transmembrane</keyword>
<dbReference type="SMART" id="SM00248">
    <property type="entry name" value="ANK"/>
    <property type="match status" value="5"/>
</dbReference>
<evidence type="ECO:0000313" key="5">
    <source>
        <dbReference type="EMBL" id="KAL3524107.1"/>
    </source>
</evidence>
<feature type="transmembrane region" description="Helical" evidence="4">
    <location>
        <begin position="355"/>
        <end position="375"/>
    </location>
</feature>
<evidence type="ECO:0000256" key="4">
    <source>
        <dbReference type="SAM" id="Phobius"/>
    </source>
</evidence>
<dbReference type="PANTHER" id="PTHR24186:SF37">
    <property type="entry name" value="PGG DOMAIN-CONTAINING PROTEIN"/>
    <property type="match status" value="1"/>
</dbReference>
<keyword evidence="4" id="KW-0472">Membrane</keyword>
<dbReference type="Pfam" id="PF12796">
    <property type="entry name" value="Ank_2"/>
    <property type="match status" value="2"/>
</dbReference>
<gene>
    <name evidence="5" type="ORF">ACH5RR_016941</name>
</gene>
<evidence type="ECO:0008006" key="7">
    <source>
        <dbReference type="Google" id="ProtNLM"/>
    </source>
</evidence>
<feature type="repeat" description="ANK" evidence="3">
    <location>
        <begin position="185"/>
        <end position="208"/>
    </location>
</feature>
<accession>A0ABD3A037</accession>
<comment type="caution">
    <text evidence="5">The sequence shown here is derived from an EMBL/GenBank/DDBJ whole genome shotgun (WGS) entry which is preliminary data.</text>
</comment>
<protein>
    <recommendedName>
        <fullName evidence="7">PGG domain-containing protein</fullName>
    </recommendedName>
</protein>
<evidence type="ECO:0000313" key="6">
    <source>
        <dbReference type="Proteomes" id="UP001630127"/>
    </source>
</evidence>
<feature type="repeat" description="ANK" evidence="3">
    <location>
        <begin position="78"/>
        <end position="110"/>
    </location>
</feature>
<keyword evidence="2 3" id="KW-0040">ANK repeat</keyword>
<evidence type="ECO:0000256" key="2">
    <source>
        <dbReference type="ARBA" id="ARBA00023043"/>
    </source>
</evidence>
<keyword evidence="6" id="KW-1185">Reference proteome</keyword>
<dbReference type="AlphaFoldDB" id="A0ABD3A037"/>
<dbReference type="InterPro" id="IPR036770">
    <property type="entry name" value="Ankyrin_rpt-contain_sf"/>
</dbReference>
<dbReference type="Proteomes" id="UP001630127">
    <property type="component" value="Unassembled WGS sequence"/>
</dbReference>
<proteinExistence type="predicted"/>
<feature type="transmembrane region" description="Helical" evidence="4">
    <location>
        <begin position="328"/>
        <end position="350"/>
    </location>
</feature>
<dbReference type="EMBL" id="JBJUIK010000007">
    <property type="protein sequence ID" value="KAL3524107.1"/>
    <property type="molecule type" value="Genomic_DNA"/>
</dbReference>